<feature type="transmembrane region" description="Helical" evidence="1">
    <location>
        <begin position="44"/>
        <end position="67"/>
    </location>
</feature>
<gene>
    <name evidence="2" type="ORF">TPSD3_05990</name>
</gene>
<protein>
    <submittedName>
        <fullName evidence="2">Uncharacterized protein</fullName>
    </submittedName>
</protein>
<dbReference type="AlphaFoldDB" id="A0A251X7X6"/>
<keyword evidence="1" id="KW-1133">Transmembrane helix</keyword>
<keyword evidence="1" id="KW-0472">Membrane</keyword>
<name>A0A251X7X6_9GAMM</name>
<reference evidence="2 3" key="1">
    <citation type="submission" date="2016-12" db="EMBL/GenBank/DDBJ databases">
        <title>Thioflexothrix psekupsii D3 genome sequencing and assembly.</title>
        <authorList>
            <person name="Fomenkov A."/>
            <person name="Vincze T."/>
            <person name="Grabovich M."/>
            <person name="Anton B.P."/>
            <person name="Dubinina G."/>
            <person name="Orlova M."/>
            <person name="Belousova E."/>
            <person name="Roberts R.J."/>
        </authorList>
    </citation>
    <scope>NUCLEOTIDE SEQUENCE [LARGE SCALE GENOMIC DNA]</scope>
    <source>
        <strain evidence="2">D3</strain>
    </source>
</reference>
<organism evidence="2 3">
    <name type="scientific">Thioflexithrix psekupsensis</name>
    <dbReference type="NCBI Taxonomy" id="1570016"/>
    <lineage>
        <taxon>Bacteria</taxon>
        <taxon>Pseudomonadati</taxon>
        <taxon>Pseudomonadota</taxon>
        <taxon>Gammaproteobacteria</taxon>
        <taxon>Thiotrichales</taxon>
        <taxon>Thioflexithrix</taxon>
    </lineage>
</organism>
<evidence type="ECO:0000313" key="3">
    <source>
        <dbReference type="Proteomes" id="UP000194798"/>
    </source>
</evidence>
<keyword evidence="3" id="KW-1185">Reference proteome</keyword>
<evidence type="ECO:0000313" key="2">
    <source>
        <dbReference type="EMBL" id="OUD13894.1"/>
    </source>
</evidence>
<proteinExistence type="predicted"/>
<keyword evidence="1" id="KW-0812">Transmembrane</keyword>
<evidence type="ECO:0000256" key="1">
    <source>
        <dbReference type="SAM" id="Phobius"/>
    </source>
</evidence>
<dbReference type="Proteomes" id="UP000194798">
    <property type="component" value="Unassembled WGS sequence"/>
</dbReference>
<feature type="transmembrane region" description="Helical" evidence="1">
    <location>
        <begin position="12"/>
        <end position="38"/>
    </location>
</feature>
<comment type="caution">
    <text evidence="2">The sequence shown here is derived from an EMBL/GenBank/DDBJ whole genome shotgun (WGS) entry which is preliminary data.</text>
</comment>
<dbReference type="EMBL" id="MSLT01000012">
    <property type="protein sequence ID" value="OUD13894.1"/>
    <property type="molecule type" value="Genomic_DNA"/>
</dbReference>
<accession>A0A251X7X6</accession>
<sequence>MPHSLKLRSSNLLGLSILLIFILFIFLISGVMLFLSVVHFGEKWSILIGSLSLFFTVISALTIRWILFPGHHACILHFDQTIKKLNLYPQSIFGKQPVEKIPFVQLEKIEFKEELHTDDNYEEYFTYTLNLKAKHKFISTTAATWLLLWSQAKESQRHEVEELAHLISKITEIPCTFSTDKPLPDGFSG</sequence>